<accession>A0ABW6LC10</accession>
<organism evidence="1 2">
    <name type="scientific">Streptomyces massasporeus</name>
    <dbReference type="NCBI Taxonomy" id="67324"/>
    <lineage>
        <taxon>Bacteria</taxon>
        <taxon>Bacillati</taxon>
        <taxon>Actinomycetota</taxon>
        <taxon>Actinomycetes</taxon>
        <taxon>Kitasatosporales</taxon>
        <taxon>Streptomycetaceae</taxon>
        <taxon>Streptomyces</taxon>
    </lineage>
</organism>
<dbReference type="Proteomes" id="UP001601288">
    <property type="component" value="Unassembled WGS sequence"/>
</dbReference>
<protein>
    <submittedName>
        <fullName evidence="1">Uncharacterized protein</fullName>
    </submittedName>
</protein>
<dbReference type="EMBL" id="JBIAFP010000008">
    <property type="protein sequence ID" value="MFE9225991.1"/>
    <property type="molecule type" value="Genomic_DNA"/>
</dbReference>
<evidence type="ECO:0000313" key="1">
    <source>
        <dbReference type="EMBL" id="MFE9225991.1"/>
    </source>
</evidence>
<name>A0ABW6LC10_9ACTN</name>
<proteinExistence type="predicted"/>
<sequence>MRRELALWAVRKAAVDRLARASYAVWERRTDALTAWVRADSRGDLDGWRAALDQLFRLALLRVPAYGLWAVVRAWP</sequence>
<gene>
    <name evidence="1" type="ORF">ACFYM3_15410</name>
</gene>
<keyword evidence="2" id="KW-1185">Reference proteome</keyword>
<reference evidence="1 2" key="1">
    <citation type="submission" date="2024-10" db="EMBL/GenBank/DDBJ databases">
        <title>The Natural Products Discovery Center: Release of the First 8490 Sequenced Strains for Exploring Actinobacteria Biosynthetic Diversity.</title>
        <authorList>
            <person name="Kalkreuter E."/>
            <person name="Kautsar S.A."/>
            <person name="Yang D."/>
            <person name="Bader C.D."/>
            <person name="Teijaro C.N."/>
            <person name="Fluegel L."/>
            <person name="Davis C.M."/>
            <person name="Simpson J.R."/>
            <person name="Lauterbach L."/>
            <person name="Steele A.D."/>
            <person name="Gui C."/>
            <person name="Meng S."/>
            <person name="Li G."/>
            <person name="Viehrig K."/>
            <person name="Ye F."/>
            <person name="Su P."/>
            <person name="Kiefer A.F."/>
            <person name="Nichols A."/>
            <person name="Cepeda A.J."/>
            <person name="Yan W."/>
            <person name="Fan B."/>
            <person name="Jiang Y."/>
            <person name="Adhikari A."/>
            <person name="Zheng C.-J."/>
            <person name="Schuster L."/>
            <person name="Cowan T.M."/>
            <person name="Smanski M.J."/>
            <person name="Chevrette M.G."/>
            <person name="De Carvalho L.P.S."/>
            <person name="Shen B."/>
        </authorList>
    </citation>
    <scope>NUCLEOTIDE SEQUENCE [LARGE SCALE GENOMIC DNA]</scope>
    <source>
        <strain evidence="1 2">NPDC007066</strain>
    </source>
</reference>
<dbReference type="RefSeq" id="WP_358278938.1">
    <property type="nucleotide sequence ID" value="NZ_JBEYGJ010000003.1"/>
</dbReference>
<comment type="caution">
    <text evidence="1">The sequence shown here is derived from an EMBL/GenBank/DDBJ whole genome shotgun (WGS) entry which is preliminary data.</text>
</comment>
<evidence type="ECO:0000313" key="2">
    <source>
        <dbReference type="Proteomes" id="UP001601288"/>
    </source>
</evidence>